<organism evidence="1 2">
    <name type="scientific">Monopterus albus</name>
    <name type="common">Swamp eel</name>
    <dbReference type="NCBI Taxonomy" id="43700"/>
    <lineage>
        <taxon>Eukaryota</taxon>
        <taxon>Metazoa</taxon>
        <taxon>Chordata</taxon>
        <taxon>Craniata</taxon>
        <taxon>Vertebrata</taxon>
        <taxon>Euteleostomi</taxon>
        <taxon>Actinopterygii</taxon>
        <taxon>Neopterygii</taxon>
        <taxon>Teleostei</taxon>
        <taxon>Neoteleostei</taxon>
        <taxon>Acanthomorphata</taxon>
        <taxon>Anabantaria</taxon>
        <taxon>Synbranchiformes</taxon>
        <taxon>Synbranchidae</taxon>
        <taxon>Monopterus</taxon>
    </lineage>
</organism>
<name>A0A3Q3IL84_MONAL</name>
<accession>A0A3Q3IL84</accession>
<reference evidence="1" key="2">
    <citation type="submission" date="2025-09" db="UniProtKB">
        <authorList>
            <consortium name="Ensembl"/>
        </authorList>
    </citation>
    <scope>IDENTIFICATION</scope>
</reference>
<protein>
    <submittedName>
        <fullName evidence="1">Uncharacterized protein</fullName>
    </submittedName>
</protein>
<proteinExistence type="predicted"/>
<keyword evidence="2" id="KW-1185">Reference proteome</keyword>
<dbReference type="Proteomes" id="UP000261600">
    <property type="component" value="Unplaced"/>
</dbReference>
<reference evidence="1" key="1">
    <citation type="submission" date="2025-08" db="UniProtKB">
        <authorList>
            <consortium name="Ensembl"/>
        </authorList>
    </citation>
    <scope>IDENTIFICATION</scope>
</reference>
<sequence>MTPFTIIDLLVQVQITVQQLHSKVISFQLPSGFLLFGTLRAAMAEQQEAAGLCGAEVKGDRACLLGVPLRQGYEGLRGLKGDRVQGCHVLAAEHQVTVQGDFRVALNGQP</sequence>
<dbReference type="AlphaFoldDB" id="A0A3Q3IL84"/>
<evidence type="ECO:0000313" key="2">
    <source>
        <dbReference type="Proteomes" id="UP000261600"/>
    </source>
</evidence>
<dbReference type="Ensembl" id="ENSMALT00000005733.1">
    <property type="protein sequence ID" value="ENSMALP00000005608.1"/>
    <property type="gene ID" value="ENSMALG00000004030.1"/>
</dbReference>
<evidence type="ECO:0000313" key="1">
    <source>
        <dbReference type="Ensembl" id="ENSMALP00000005608.1"/>
    </source>
</evidence>